<organism evidence="1 2">
    <name type="scientific">Arboricoccus pini</name>
    <dbReference type="NCBI Taxonomy" id="1963835"/>
    <lineage>
        <taxon>Bacteria</taxon>
        <taxon>Pseudomonadati</taxon>
        <taxon>Pseudomonadota</taxon>
        <taxon>Alphaproteobacteria</taxon>
        <taxon>Geminicoccales</taxon>
        <taxon>Geminicoccaceae</taxon>
        <taxon>Arboricoccus</taxon>
    </lineage>
</organism>
<evidence type="ECO:0000313" key="1">
    <source>
        <dbReference type="EMBL" id="SNB65567.1"/>
    </source>
</evidence>
<gene>
    <name evidence="1" type="ORF">SAMN07250955_104298</name>
</gene>
<dbReference type="EMBL" id="FYEH01000004">
    <property type="protein sequence ID" value="SNB65567.1"/>
    <property type="molecule type" value="Genomic_DNA"/>
</dbReference>
<dbReference type="Proteomes" id="UP000197065">
    <property type="component" value="Unassembled WGS sequence"/>
</dbReference>
<reference evidence="1 2" key="1">
    <citation type="submission" date="2017-06" db="EMBL/GenBank/DDBJ databases">
        <authorList>
            <person name="Kim H.J."/>
            <person name="Triplett B.A."/>
        </authorList>
    </citation>
    <scope>NUCLEOTIDE SEQUENCE [LARGE SCALE GENOMIC DNA]</scope>
    <source>
        <strain evidence="1 2">B29T1</strain>
    </source>
</reference>
<accession>A0A212R0Q1</accession>
<dbReference type="AlphaFoldDB" id="A0A212R0Q1"/>
<sequence>MLPVIEFYIGSQLPLHRTNDRAVRAAAGATNALPGQAMT</sequence>
<protein>
    <submittedName>
        <fullName evidence="1">Uncharacterized protein</fullName>
    </submittedName>
</protein>
<name>A0A212R0Q1_9PROT</name>
<keyword evidence="2" id="KW-1185">Reference proteome</keyword>
<proteinExistence type="predicted"/>
<evidence type="ECO:0000313" key="2">
    <source>
        <dbReference type="Proteomes" id="UP000197065"/>
    </source>
</evidence>